<evidence type="ECO:0000256" key="3">
    <source>
        <dbReference type="ARBA" id="ARBA00012414"/>
    </source>
</evidence>
<dbReference type="EC" id="3.6.1.31" evidence="3"/>
<dbReference type="SUPFAM" id="SSF101386">
    <property type="entry name" value="all-alpha NTP pyrophosphatases"/>
    <property type="match status" value="1"/>
</dbReference>
<keyword evidence="5" id="KW-0547">Nucleotide-binding</keyword>
<dbReference type="AlphaFoldDB" id="A0A0D3KML2"/>
<accession>A0A0D3KML2</accession>
<dbReference type="STRING" id="2903.R1DPT7"/>
<dbReference type="FunFam" id="1.10.287.1080:FF:000002">
    <property type="entry name" value="Histidine biosynthesis bifunctional protein HisIE"/>
    <property type="match status" value="1"/>
</dbReference>
<evidence type="ECO:0000256" key="5">
    <source>
        <dbReference type="ARBA" id="ARBA00022741"/>
    </source>
</evidence>
<reference evidence="9" key="2">
    <citation type="submission" date="2024-10" db="UniProtKB">
        <authorList>
            <consortium name="EnsemblProtists"/>
        </authorList>
    </citation>
    <scope>IDENTIFICATION</scope>
</reference>
<dbReference type="NCBIfam" id="TIGR03188">
    <property type="entry name" value="histidine_hisI"/>
    <property type="match status" value="1"/>
</dbReference>
<keyword evidence="8" id="KW-0368">Histidine biosynthesis</keyword>
<evidence type="ECO:0000256" key="7">
    <source>
        <dbReference type="ARBA" id="ARBA00022840"/>
    </source>
</evidence>
<dbReference type="InterPro" id="IPR038019">
    <property type="entry name" value="PRib_AMP_CycHydrolase_sf"/>
</dbReference>
<dbReference type="RefSeq" id="XP_005789426.1">
    <property type="nucleotide sequence ID" value="XM_005789369.1"/>
</dbReference>
<evidence type="ECO:0000256" key="6">
    <source>
        <dbReference type="ARBA" id="ARBA00022801"/>
    </source>
</evidence>
<comment type="pathway">
    <text evidence="2">Amino-acid biosynthesis; L-histidine biosynthesis; L-histidine from 5-phospho-alpha-D-ribose 1-diphosphate: step 2/9.</text>
</comment>
<dbReference type="CDD" id="cd11546">
    <property type="entry name" value="NTP-PPase_His4"/>
    <property type="match status" value="1"/>
</dbReference>
<dbReference type="Pfam" id="PF01503">
    <property type="entry name" value="PRA-PH"/>
    <property type="match status" value="1"/>
</dbReference>
<dbReference type="InterPro" id="IPR008179">
    <property type="entry name" value="HisE"/>
</dbReference>
<dbReference type="Proteomes" id="UP000013827">
    <property type="component" value="Unassembled WGS sequence"/>
</dbReference>
<dbReference type="KEGG" id="ehx:EMIHUDRAFT_454980"/>
<dbReference type="eggNOG" id="KOG4311">
    <property type="taxonomic scope" value="Eukaryota"/>
</dbReference>
<dbReference type="GO" id="GO:0000105">
    <property type="term" value="P:L-histidine biosynthetic process"/>
    <property type="evidence" value="ECO:0007669"/>
    <property type="project" value="UniProtKB-KW"/>
</dbReference>
<keyword evidence="6" id="KW-0378">Hydrolase</keyword>
<dbReference type="HOGENOM" id="CLU_1451303_0_0_1"/>
<comment type="catalytic activity">
    <reaction evidence="1">
        <text>1-(5-phospho-beta-D-ribosyl)-ATP + H2O = 1-(5-phospho-beta-D-ribosyl)-5'-AMP + diphosphate + H(+)</text>
        <dbReference type="Rhea" id="RHEA:22828"/>
        <dbReference type="ChEBI" id="CHEBI:15377"/>
        <dbReference type="ChEBI" id="CHEBI:15378"/>
        <dbReference type="ChEBI" id="CHEBI:33019"/>
        <dbReference type="ChEBI" id="CHEBI:59457"/>
        <dbReference type="ChEBI" id="CHEBI:73183"/>
        <dbReference type="EC" id="3.6.1.31"/>
    </reaction>
</comment>
<dbReference type="GO" id="GO:0004636">
    <property type="term" value="F:phosphoribosyl-ATP diphosphatase activity"/>
    <property type="evidence" value="ECO:0007669"/>
    <property type="project" value="UniProtKB-EC"/>
</dbReference>
<sequence length="187" mass="19582">MGVGAWQRLCRVAVDSDGDALRFTVRQYGSPPSFCHRGTLTCWGFPSGLRALQETLQSRRGSAPAGSYTKRLFDDSTLLRSKLVEEAQELAEAEEPDDIASEAADLLFFALVRCVAAGVTIADVEAHLDARALKLARRPGNAKASRDSAAAAILSDKAKRAADKGPVAAWSQAPSAGALALAAAAAA</sequence>
<dbReference type="GeneID" id="17282266"/>
<organism evidence="9 10">
    <name type="scientific">Emiliania huxleyi (strain CCMP1516)</name>
    <dbReference type="NCBI Taxonomy" id="280463"/>
    <lineage>
        <taxon>Eukaryota</taxon>
        <taxon>Haptista</taxon>
        <taxon>Haptophyta</taxon>
        <taxon>Prymnesiophyceae</taxon>
        <taxon>Isochrysidales</taxon>
        <taxon>Noelaerhabdaceae</taxon>
        <taxon>Emiliania</taxon>
    </lineage>
</organism>
<dbReference type="PaxDb" id="2903-EOD36997"/>
<evidence type="ECO:0000256" key="4">
    <source>
        <dbReference type="ARBA" id="ARBA00022605"/>
    </source>
</evidence>
<proteinExistence type="predicted"/>
<keyword evidence="4" id="KW-0028">Amino-acid biosynthesis</keyword>
<dbReference type="Gene3D" id="1.10.287.1080">
    <property type="entry name" value="MazG-like"/>
    <property type="match status" value="1"/>
</dbReference>
<evidence type="ECO:0000313" key="9">
    <source>
        <dbReference type="EnsemblProtists" id="EOD36997"/>
    </source>
</evidence>
<evidence type="ECO:0000256" key="2">
    <source>
        <dbReference type="ARBA" id="ARBA00005204"/>
    </source>
</evidence>
<dbReference type="GO" id="GO:0004635">
    <property type="term" value="F:phosphoribosyl-AMP cyclohydrolase activity"/>
    <property type="evidence" value="ECO:0007669"/>
    <property type="project" value="UniProtKB-EC"/>
</dbReference>
<dbReference type="PANTHER" id="PTHR42945:SF1">
    <property type="entry name" value="HISTIDINE BIOSYNTHESIS BIFUNCTIONAL PROTEIN HIS7"/>
    <property type="match status" value="1"/>
</dbReference>
<dbReference type="PANTHER" id="PTHR42945">
    <property type="entry name" value="HISTIDINE BIOSYNTHESIS BIFUNCTIONAL PROTEIN"/>
    <property type="match status" value="1"/>
</dbReference>
<dbReference type="SUPFAM" id="SSF141734">
    <property type="entry name" value="HisI-like"/>
    <property type="match status" value="1"/>
</dbReference>
<dbReference type="UniPathway" id="UPA00031">
    <property type="reaction ID" value="UER00007"/>
</dbReference>
<evidence type="ECO:0000313" key="10">
    <source>
        <dbReference type="Proteomes" id="UP000013827"/>
    </source>
</evidence>
<dbReference type="GO" id="GO:0005524">
    <property type="term" value="F:ATP binding"/>
    <property type="evidence" value="ECO:0007669"/>
    <property type="project" value="UniProtKB-KW"/>
</dbReference>
<dbReference type="InterPro" id="IPR021130">
    <property type="entry name" value="PRib-ATP_PPHydrolase-like"/>
</dbReference>
<evidence type="ECO:0000256" key="8">
    <source>
        <dbReference type="ARBA" id="ARBA00023102"/>
    </source>
</evidence>
<protein>
    <recommendedName>
        <fullName evidence="3">phosphoribosyl-ATP diphosphatase</fullName>
        <ecNumber evidence="3">3.6.1.31</ecNumber>
    </recommendedName>
</protein>
<reference evidence="10" key="1">
    <citation type="journal article" date="2013" name="Nature">
        <title>Pan genome of the phytoplankton Emiliania underpins its global distribution.</title>
        <authorList>
            <person name="Read B.A."/>
            <person name="Kegel J."/>
            <person name="Klute M.J."/>
            <person name="Kuo A."/>
            <person name="Lefebvre S.C."/>
            <person name="Maumus F."/>
            <person name="Mayer C."/>
            <person name="Miller J."/>
            <person name="Monier A."/>
            <person name="Salamov A."/>
            <person name="Young J."/>
            <person name="Aguilar M."/>
            <person name="Claverie J.M."/>
            <person name="Frickenhaus S."/>
            <person name="Gonzalez K."/>
            <person name="Herman E.K."/>
            <person name="Lin Y.C."/>
            <person name="Napier J."/>
            <person name="Ogata H."/>
            <person name="Sarno A.F."/>
            <person name="Shmutz J."/>
            <person name="Schroeder D."/>
            <person name="de Vargas C."/>
            <person name="Verret F."/>
            <person name="von Dassow P."/>
            <person name="Valentin K."/>
            <person name="Van de Peer Y."/>
            <person name="Wheeler G."/>
            <person name="Dacks J.B."/>
            <person name="Delwiche C.F."/>
            <person name="Dyhrman S.T."/>
            <person name="Glockner G."/>
            <person name="John U."/>
            <person name="Richards T."/>
            <person name="Worden A.Z."/>
            <person name="Zhang X."/>
            <person name="Grigoriev I.V."/>
            <person name="Allen A.E."/>
            <person name="Bidle K."/>
            <person name="Borodovsky M."/>
            <person name="Bowler C."/>
            <person name="Brownlee C."/>
            <person name="Cock J.M."/>
            <person name="Elias M."/>
            <person name="Gladyshev V.N."/>
            <person name="Groth M."/>
            <person name="Guda C."/>
            <person name="Hadaegh A."/>
            <person name="Iglesias-Rodriguez M.D."/>
            <person name="Jenkins J."/>
            <person name="Jones B.M."/>
            <person name="Lawson T."/>
            <person name="Leese F."/>
            <person name="Lindquist E."/>
            <person name="Lobanov A."/>
            <person name="Lomsadze A."/>
            <person name="Malik S.B."/>
            <person name="Marsh M.E."/>
            <person name="Mackinder L."/>
            <person name="Mock T."/>
            <person name="Mueller-Roeber B."/>
            <person name="Pagarete A."/>
            <person name="Parker M."/>
            <person name="Probert I."/>
            <person name="Quesneville H."/>
            <person name="Raines C."/>
            <person name="Rensing S.A."/>
            <person name="Riano-Pachon D.M."/>
            <person name="Richier S."/>
            <person name="Rokitta S."/>
            <person name="Shiraiwa Y."/>
            <person name="Soanes D.M."/>
            <person name="van der Giezen M."/>
            <person name="Wahlund T.M."/>
            <person name="Williams B."/>
            <person name="Wilson W."/>
            <person name="Wolfe G."/>
            <person name="Wurch L.L."/>
        </authorList>
    </citation>
    <scope>NUCLEOTIDE SEQUENCE</scope>
</reference>
<name>A0A0D3KML2_EMIH1</name>
<evidence type="ECO:0000256" key="1">
    <source>
        <dbReference type="ARBA" id="ARBA00001460"/>
    </source>
</evidence>
<dbReference type="EnsemblProtists" id="EOD36997">
    <property type="protein sequence ID" value="EOD36997"/>
    <property type="gene ID" value="EMIHUDRAFT_454980"/>
</dbReference>
<keyword evidence="7" id="KW-0067">ATP-binding</keyword>
<keyword evidence="10" id="KW-1185">Reference proteome</keyword>